<keyword evidence="5" id="KW-0234">DNA repair</keyword>
<proteinExistence type="predicted"/>
<dbReference type="SUPFAM" id="SSF46767">
    <property type="entry name" value="Methylated DNA-protein cysteine methyltransferase, C-terminal domain"/>
    <property type="match status" value="1"/>
</dbReference>
<gene>
    <name evidence="8" type="ORF">V8247_04485</name>
</gene>
<feature type="domain" description="Methylated-DNA-[protein]-cysteine S-methyltransferase DNA binding" evidence="7">
    <location>
        <begin position="87"/>
        <end position="166"/>
    </location>
</feature>
<dbReference type="GO" id="GO:0032259">
    <property type="term" value="P:methylation"/>
    <property type="evidence" value="ECO:0007669"/>
    <property type="project" value="UniProtKB-KW"/>
</dbReference>
<dbReference type="Gene3D" id="1.10.10.10">
    <property type="entry name" value="Winged helix-like DNA-binding domain superfamily/Winged helix DNA-binding domain"/>
    <property type="match status" value="1"/>
</dbReference>
<comment type="catalytic activity">
    <reaction evidence="6">
        <text>a 6-O-methyl-2'-deoxyguanosine in DNA + L-cysteinyl-[protein] = S-methyl-L-cysteinyl-[protein] + a 2'-deoxyguanosine in DNA</text>
        <dbReference type="Rhea" id="RHEA:24000"/>
        <dbReference type="Rhea" id="RHEA-COMP:10131"/>
        <dbReference type="Rhea" id="RHEA-COMP:10132"/>
        <dbReference type="Rhea" id="RHEA-COMP:11367"/>
        <dbReference type="Rhea" id="RHEA-COMP:11368"/>
        <dbReference type="ChEBI" id="CHEBI:29950"/>
        <dbReference type="ChEBI" id="CHEBI:82612"/>
        <dbReference type="ChEBI" id="CHEBI:85445"/>
        <dbReference type="ChEBI" id="CHEBI:85448"/>
        <dbReference type="EC" id="2.1.1.63"/>
    </reaction>
</comment>
<keyword evidence="4" id="KW-0227">DNA damage</keyword>
<dbReference type="EC" id="2.1.1.63" evidence="8"/>
<evidence type="ECO:0000256" key="6">
    <source>
        <dbReference type="ARBA" id="ARBA00049348"/>
    </source>
</evidence>
<dbReference type="EMBL" id="CP146612">
    <property type="protein sequence ID" value="WWX26233.1"/>
    <property type="molecule type" value="Genomic_DNA"/>
</dbReference>
<dbReference type="InterPro" id="IPR001497">
    <property type="entry name" value="MethylDNA_cys_MeTrfase_AS"/>
</dbReference>
<evidence type="ECO:0000313" key="8">
    <source>
        <dbReference type="EMBL" id="WWX26233.1"/>
    </source>
</evidence>
<keyword evidence="3 8" id="KW-0808">Transferase</keyword>
<name>A0ABZ2J7I0_9CHLR</name>
<evidence type="ECO:0000256" key="4">
    <source>
        <dbReference type="ARBA" id="ARBA00022763"/>
    </source>
</evidence>
<evidence type="ECO:0000313" key="9">
    <source>
        <dbReference type="Proteomes" id="UP001375370"/>
    </source>
</evidence>
<dbReference type="GO" id="GO:0003908">
    <property type="term" value="F:methylated-DNA-[protein]-cysteine S-methyltransferase activity"/>
    <property type="evidence" value="ECO:0007669"/>
    <property type="project" value="UniProtKB-EC"/>
</dbReference>
<evidence type="ECO:0000256" key="1">
    <source>
        <dbReference type="ARBA" id="ARBA00001286"/>
    </source>
</evidence>
<dbReference type="NCBIfam" id="TIGR00589">
    <property type="entry name" value="ogt"/>
    <property type="match status" value="1"/>
</dbReference>
<evidence type="ECO:0000256" key="5">
    <source>
        <dbReference type="ARBA" id="ARBA00023204"/>
    </source>
</evidence>
<keyword evidence="9" id="KW-1185">Reference proteome</keyword>
<dbReference type="PANTHER" id="PTHR10815">
    <property type="entry name" value="METHYLATED-DNA--PROTEIN-CYSTEINE METHYLTRANSFERASE"/>
    <property type="match status" value="1"/>
</dbReference>
<dbReference type="InterPro" id="IPR036217">
    <property type="entry name" value="MethylDNA_cys_MeTrfase_DNAb"/>
</dbReference>
<accession>A0ABZ2J7I0</accession>
<dbReference type="CDD" id="cd06445">
    <property type="entry name" value="ATase"/>
    <property type="match status" value="1"/>
</dbReference>
<dbReference type="PANTHER" id="PTHR10815:SF5">
    <property type="entry name" value="METHYLATED-DNA--PROTEIN-CYSTEINE METHYLTRANSFERASE"/>
    <property type="match status" value="1"/>
</dbReference>
<dbReference type="RefSeq" id="WP_338739204.1">
    <property type="nucleotide sequence ID" value="NZ_CP146612.1"/>
</dbReference>
<dbReference type="InterPro" id="IPR036388">
    <property type="entry name" value="WH-like_DNA-bd_sf"/>
</dbReference>
<dbReference type="PROSITE" id="PS00374">
    <property type="entry name" value="MGMT"/>
    <property type="match status" value="1"/>
</dbReference>
<sequence>MNTKSASKYDVVETAVGWTGLEITEQGIKRLTLPAKNRQSALAALGIEEKDITHEAGGAGLADRLKHFFLGEPVVFKEGLDLSAATEFQQQVYQAACTIPYGQTISYGELARRLGKPGAARAVGRALGANPVPILIPCHRIVGADGSLTGFTGGLDAKQQLLDMEQPKKPG</sequence>
<dbReference type="InterPro" id="IPR014048">
    <property type="entry name" value="MethylDNA_cys_MeTrfase_DNA-bd"/>
</dbReference>
<reference evidence="8 9" key="1">
    <citation type="submission" date="2024-03" db="EMBL/GenBank/DDBJ databases">
        <title>A Dehalogenimonas Isolated from Estuarine Sediments Dihaloeliminates Chlorinated Alkanes.</title>
        <authorList>
            <person name="Yang Y."/>
            <person name="Wang H."/>
        </authorList>
    </citation>
    <scope>NUCLEOTIDE SEQUENCE [LARGE SCALE GENOMIC DNA]</scope>
    <source>
        <strain evidence="8 9">W</strain>
    </source>
</reference>
<keyword evidence="2 8" id="KW-0489">Methyltransferase</keyword>
<comment type="catalytic activity">
    <reaction evidence="1">
        <text>a 4-O-methyl-thymidine in DNA + L-cysteinyl-[protein] = a thymidine in DNA + S-methyl-L-cysteinyl-[protein]</text>
        <dbReference type="Rhea" id="RHEA:53428"/>
        <dbReference type="Rhea" id="RHEA-COMP:10131"/>
        <dbReference type="Rhea" id="RHEA-COMP:10132"/>
        <dbReference type="Rhea" id="RHEA-COMP:13555"/>
        <dbReference type="Rhea" id="RHEA-COMP:13556"/>
        <dbReference type="ChEBI" id="CHEBI:29950"/>
        <dbReference type="ChEBI" id="CHEBI:82612"/>
        <dbReference type="ChEBI" id="CHEBI:137386"/>
        <dbReference type="ChEBI" id="CHEBI:137387"/>
        <dbReference type="EC" id="2.1.1.63"/>
    </reaction>
</comment>
<evidence type="ECO:0000256" key="3">
    <source>
        <dbReference type="ARBA" id="ARBA00022679"/>
    </source>
</evidence>
<evidence type="ECO:0000259" key="7">
    <source>
        <dbReference type="Pfam" id="PF01035"/>
    </source>
</evidence>
<evidence type="ECO:0000256" key="2">
    <source>
        <dbReference type="ARBA" id="ARBA00022603"/>
    </source>
</evidence>
<dbReference type="Proteomes" id="UP001375370">
    <property type="component" value="Chromosome"/>
</dbReference>
<organism evidence="8 9">
    <name type="scientific">Candidatus Dehalogenimonas loeffleri</name>
    <dbReference type="NCBI Taxonomy" id="3127115"/>
    <lineage>
        <taxon>Bacteria</taxon>
        <taxon>Bacillati</taxon>
        <taxon>Chloroflexota</taxon>
        <taxon>Dehalococcoidia</taxon>
        <taxon>Dehalococcoidales</taxon>
        <taxon>Dehalococcoidaceae</taxon>
        <taxon>Dehalogenimonas</taxon>
    </lineage>
</organism>
<dbReference type="Pfam" id="PF01035">
    <property type="entry name" value="DNA_binding_1"/>
    <property type="match status" value="1"/>
</dbReference>
<protein>
    <submittedName>
        <fullName evidence="8">Methylated-DNA--[protein]-cysteine S-methyltransferase</fullName>
        <ecNumber evidence="8">2.1.1.63</ecNumber>
    </submittedName>
</protein>